<feature type="compositionally biased region" description="Pro residues" evidence="7">
    <location>
        <begin position="265"/>
        <end position="275"/>
    </location>
</feature>
<feature type="transmembrane region" description="Helical" evidence="8">
    <location>
        <begin position="46"/>
        <end position="72"/>
    </location>
</feature>
<dbReference type="Pfam" id="PF06271">
    <property type="entry name" value="RDD"/>
    <property type="match status" value="1"/>
</dbReference>
<feature type="compositionally biased region" description="Low complexity" evidence="7">
    <location>
        <begin position="232"/>
        <end position="264"/>
    </location>
</feature>
<keyword evidence="6 8" id="KW-0472">Membrane</keyword>
<keyword evidence="3" id="KW-0597">Phosphoprotein</keyword>
<feature type="compositionally biased region" description="Pro residues" evidence="7">
    <location>
        <begin position="354"/>
        <end position="368"/>
    </location>
</feature>
<gene>
    <name evidence="10" type="ORF">ACFFF6_19425</name>
</gene>
<comment type="subcellular location">
    <subcellularLocation>
        <location evidence="1">Cell membrane</location>
        <topology evidence="1">Multi-pass membrane protein</topology>
    </subcellularLocation>
</comment>
<feature type="transmembrane region" description="Helical" evidence="8">
    <location>
        <begin position="79"/>
        <end position="101"/>
    </location>
</feature>
<feature type="region of interest" description="Disordered" evidence="7">
    <location>
        <begin position="181"/>
        <end position="200"/>
    </location>
</feature>
<organism evidence="10 11">
    <name type="scientific">Brachybacterium hainanense</name>
    <dbReference type="NCBI Taxonomy" id="1541174"/>
    <lineage>
        <taxon>Bacteria</taxon>
        <taxon>Bacillati</taxon>
        <taxon>Actinomycetota</taxon>
        <taxon>Actinomycetes</taxon>
        <taxon>Micrococcales</taxon>
        <taxon>Dermabacteraceae</taxon>
        <taxon>Brachybacterium</taxon>
    </lineage>
</organism>
<evidence type="ECO:0000256" key="2">
    <source>
        <dbReference type="ARBA" id="ARBA00022475"/>
    </source>
</evidence>
<feature type="compositionally biased region" description="Low complexity" evidence="7">
    <location>
        <begin position="299"/>
        <end position="314"/>
    </location>
</feature>
<sequence>MDEQGNTPVHGPASAPAIASAQPAAGIGVLEAPLDGCAPSTPGKRLVAAIVDGIISSILMVPWTIGISILAVQGQATTLSLVLIGVGAALPVAYAIVLLWLHGSKGFTPGKLMMGLRTVRLSTGGPIGFLRALGRAVVFGIISLVMALSIFLDPRKLLRGFHDRAVDSVVVDVKAGRDPFQERADDFRRPGTEHYQPSGPVAVSAHENLMSTPGAAWTSAASADPAGAAPIAGVPSASSAPAAPAWGAAAPAADPWAPAPASEPSAPPQAEPSAPPVSSAPQAEPFSAPPAFSPPTQNAWAAPAPVAPAEPLQPSWEPSASQQPVPEQPATDAWNAAPEQPAPAPAAPAWAPAPEQPAPAPASQPWPAPEADTAAAAEPAVSPVAEETSPCGAPPDASPAPAASSEIEADLEATRLSAIPPVPVLRRTRLTMDDGIELTSDRVIVVGRNPSAEGAEKPFIVKDDTRSVSKTHLRVDGTGEQVLVTDLGSTNGSAIVLPDGRREGLDPEVATVLPAGSQIAIGDRILTVERDQ</sequence>
<dbReference type="Pfam" id="PF00498">
    <property type="entry name" value="FHA"/>
    <property type="match status" value="1"/>
</dbReference>
<accession>A0ABV6RGL8</accession>
<dbReference type="SUPFAM" id="SSF49879">
    <property type="entry name" value="SMAD/FHA domain"/>
    <property type="match status" value="1"/>
</dbReference>
<reference evidence="10 11" key="1">
    <citation type="submission" date="2024-09" db="EMBL/GenBank/DDBJ databases">
        <authorList>
            <person name="Sun Q."/>
            <person name="Mori K."/>
        </authorList>
    </citation>
    <scope>NUCLEOTIDE SEQUENCE [LARGE SCALE GENOMIC DNA]</scope>
    <source>
        <strain evidence="10 11">CICC 10874</strain>
    </source>
</reference>
<evidence type="ECO:0000256" key="6">
    <source>
        <dbReference type="ARBA" id="ARBA00023136"/>
    </source>
</evidence>
<dbReference type="PANTHER" id="PTHR36115:SF6">
    <property type="entry name" value="PROLINE-RICH ANTIGEN HOMOLOG"/>
    <property type="match status" value="1"/>
</dbReference>
<keyword evidence="4 8" id="KW-0812">Transmembrane</keyword>
<dbReference type="CDD" id="cd00060">
    <property type="entry name" value="FHA"/>
    <property type="match status" value="1"/>
</dbReference>
<evidence type="ECO:0000256" key="1">
    <source>
        <dbReference type="ARBA" id="ARBA00004651"/>
    </source>
</evidence>
<dbReference type="EMBL" id="JBHLSV010000042">
    <property type="protein sequence ID" value="MFC0676127.1"/>
    <property type="molecule type" value="Genomic_DNA"/>
</dbReference>
<evidence type="ECO:0000256" key="3">
    <source>
        <dbReference type="ARBA" id="ARBA00022553"/>
    </source>
</evidence>
<dbReference type="RefSeq" id="WP_376983175.1">
    <property type="nucleotide sequence ID" value="NZ_JBHLSV010000042.1"/>
</dbReference>
<evidence type="ECO:0000259" key="9">
    <source>
        <dbReference type="PROSITE" id="PS50006"/>
    </source>
</evidence>
<dbReference type="PROSITE" id="PS50006">
    <property type="entry name" value="FHA_DOMAIN"/>
    <property type="match status" value="1"/>
</dbReference>
<keyword evidence="2" id="KW-1003">Cell membrane</keyword>
<protein>
    <submittedName>
        <fullName evidence="10">RDD family protein</fullName>
    </submittedName>
</protein>
<dbReference type="Proteomes" id="UP001589793">
    <property type="component" value="Unassembled WGS sequence"/>
</dbReference>
<feature type="transmembrane region" description="Helical" evidence="8">
    <location>
        <begin position="132"/>
        <end position="152"/>
    </location>
</feature>
<dbReference type="InterPro" id="IPR051791">
    <property type="entry name" value="Pra-immunoreactive"/>
</dbReference>
<feature type="compositionally biased region" description="Low complexity" evidence="7">
    <location>
        <begin position="369"/>
        <end position="391"/>
    </location>
</feature>
<feature type="domain" description="FHA" evidence="9">
    <location>
        <begin position="444"/>
        <end position="495"/>
    </location>
</feature>
<evidence type="ECO:0000313" key="11">
    <source>
        <dbReference type="Proteomes" id="UP001589793"/>
    </source>
</evidence>
<feature type="compositionally biased region" description="Polar residues" evidence="7">
    <location>
        <begin position="316"/>
        <end position="325"/>
    </location>
</feature>
<dbReference type="InterPro" id="IPR008984">
    <property type="entry name" value="SMAD_FHA_dom_sf"/>
</dbReference>
<evidence type="ECO:0000313" key="10">
    <source>
        <dbReference type="EMBL" id="MFC0676127.1"/>
    </source>
</evidence>
<evidence type="ECO:0000256" key="7">
    <source>
        <dbReference type="SAM" id="MobiDB-lite"/>
    </source>
</evidence>
<evidence type="ECO:0000256" key="4">
    <source>
        <dbReference type="ARBA" id="ARBA00022692"/>
    </source>
</evidence>
<proteinExistence type="predicted"/>
<feature type="compositionally biased region" description="Low complexity" evidence="7">
    <location>
        <begin position="276"/>
        <end position="286"/>
    </location>
</feature>
<evidence type="ECO:0000256" key="5">
    <source>
        <dbReference type="ARBA" id="ARBA00022989"/>
    </source>
</evidence>
<dbReference type="Gene3D" id="2.60.200.20">
    <property type="match status" value="1"/>
</dbReference>
<dbReference type="InterPro" id="IPR010432">
    <property type="entry name" value="RDD"/>
</dbReference>
<dbReference type="InterPro" id="IPR000253">
    <property type="entry name" value="FHA_dom"/>
</dbReference>
<feature type="region of interest" description="Disordered" evidence="7">
    <location>
        <begin position="232"/>
        <end position="406"/>
    </location>
</feature>
<feature type="compositionally biased region" description="Basic and acidic residues" evidence="7">
    <location>
        <begin position="181"/>
        <end position="192"/>
    </location>
</feature>
<keyword evidence="5 8" id="KW-1133">Transmembrane helix</keyword>
<comment type="caution">
    <text evidence="10">The sequence shown here is derived from an EMBL/GenBank/DDBJ whole genome shotgun (WGS) entry which is preliminary data.</text>
</comment>
<keyword evidence="11" id="KW-1185">Reference proteome</keyword>
<dbReference type="PANTHER" id="PTHR36115">
    <property type="entry name" value="PROLINE-RICH ANTIGEN HOMOLOG-RELATED"/>
    <property type="match status" value="1"/>
</dbReference>
<name>A0ABV6RGL8_9MICO</name>
<evidence type="ECO:0000256" key="8">
    <source>
        <dbReference type="SAM" id="Phobius"/>
    </source>
</evidence>